<evidence type="ECO:0000313" key="4">
    <source>
        <dbReference type="EMBL" id="KKN50809.1"/>
    </source>
</evidence>
<dbReference type="HAMAP" id="MF_01197">
    <property type="entry name" value="SepF"/>
    <property type="match status" value="1"/>
</dbReference>
<evidence type="ECO:0000256" key="2">
    <source>
        <dbReference type="ARBA" id="ARBA00023210"/>
    </source>
</evidence>
<dbReference type="PANTHER" id="PTHR35798">
    <property type="entry name" value="CELL DIVISION PROTEIN SEPF"/>
    <property type="match status" value="1"/>
</dbReference>
<dbReference type="EMBL" id="LAZR01001094">
    <property type="protein sequence ID" value="KKN50809.1"/>
    <property type="molecule type" value="Genomic_DNA"/>
</dbReference>
<dbReference type="InterPro" id="IPR023052">
    <property type="entry name" value="Cell_div_SepF"/>
</dbReference>
<reference evidence="4" key="1">
    <citation type="journal article" date="2015" name="Nature">
        <title>Complex archaea that bridge the gap between prokaryotes and eukaryotes.</title>
        <authorList>
            <person name="Spang A."/>
            <person name="Saw J.H."/>
            <person name="Jorgensen S.L."/>
            <person name="Zaremba-Niedzwiedzka K."/>
            <person name="Martijn J."/>
            <person name="Lind A.E."/>
            <person name="van Eijk R."/>
            <person name="Schleper C."/>
            <person name="Guy L."/>
            <person name="Ettema T.J."/>
        </authorList>
    </citation>
    <scope>NUCLEOTIDE SEQUENCE</scope>
</reference>
<dbReference type="PANTHER" id="PTHR35798:SF1">
    <property type="entry name" value="CELL DIVISION PROTEIN SEPF"/>
    <property type="match status" value="1"/>
</dbReference>
<dbReference type="Pfam" id="PF04472">
    <property type="entry name" value="SepF"/>
    <property type="match status" value="1"/>
</dbReference>
<comment type="caution">
    <text evidence="4">The sequence shown here is derived from an EMBL/GenBank/DDBJ whole genome shotgun (WGS) entry which is preliminary data.</text>
</comment>
<evidence type="ECO:0008006" key="5">
    <source>
        <dbReference type="Google" id="ProtNLM"/>
    </source>
</evidence>
<keyword evidence="3" id="KW-0131">Cell cycle</keyword>
<accession>A0A0F9R7Q5</accession>
<dbReference type="InterPro" id="IPR038594">
    <property type="entry name" value="SepF-like_sf"/>
</dbReference>
<dbReference type="Gene3D" id="3.30.110.150">
    <property type="entry name" value="SepF-like protein"/>
    <property type="match status" value="1"/>
</dbReference>
<dbReference type="InterPro" id="IPR007561">
    <property type="entry name" value="Cell_div_SepF/SepF-rel"/>
</dbReference>
<proteinExistence type="inferred from homology"/>
<dbReference type="GO" id="GO:0000917">
    <property type="term" value="P:division septum assembly"/>
    <property type="evidence" value="ECO:0007669"/>
    <property type="project" value="UniProtKB-KW"/>
</dbReference>
<dbReference type="AlphaFoldDB" id="A0A0F9R7Q5"/>
<evidence type="ECO:0000256" key="3">
    <source>
        <dbReference type="ARBA" id="ARBA00023306"/>
    </source>
</evidence>
<keyword evidence="1" id="KW-0132">Cell division</keyword>
<keyword evidence="2" id="KW-0717">Septation</keyword>
<protein>
    <recommendedName>
        <fullName evidence="5">Cell division protein SepF</fullName>
    </recommendedName>
</protein>
<sequence>MNNLWHKAQIYFGFADEFDGQDQEEAEEENSLYDLPPTVRKISRNDAARAAHKSRARAQIRSVGSTASQGRVHVVEPRNFNDAQRIGDKFKISTPVILNLQGVDANLSKRIIDFVSGLTYALEGGIKKVADKVFLLTPKNTEVSDEEKKRLQERGFFNQF</sequence>
<name>A0A0F9R7Q5_9ZZZZ</name>
<gene>
    <name evidence="4" type="ORF">LCGC14_0628910</name>
</gene>
<evidence type="ECO:0000256" key="1">
    <source>
        <dbReference type="ARBA" id="ARBA00022618"/>
    </source>
</evidence>
<organism evidence="4">
    <name type="scientific">marine sediment metagenome</name>
    <dbReference type="NCBI Taxonomy" id="412755"/>
    <lineage>
        <taxon>unclassified sequences</taxon>
        <taxon>metagenomes</taxon>
        <taxon>ecological metagenomes</taxon>
    </lineage>
</organism>